<dbReference type="PROSITE" id="PS50112">
    <property type="entry name" value="PAS"/>
    <property type="match status" value="1"/>
</dbReference>
<keyword evidence="3" id="KW-0597">Phosphoprotein</keyword>
<keyword evidence="5" id="KW-0418">Kinase</keyword>
<name>A0ABW2ZL29_9SPHI</name>
<keyword evidence="4" id="KW-0808">Transferase</keyword>
<dbReference type="SUPFAM" id="SSF55785">
    <property type="entry name" value="PYP-like sensor domain (PAS domain)"/>
    <property type="match status" value="2"/>
</dbReference>
<dbReference type="EC" id="2.7.13.3" evidence="2"/>
<feature type="domain" description="PAS" evidence="7">
    <location>
        <begin position="21"/>
        <end position="94"/>
    </location>
</feature>
<dbReference type="SMART" id="SM00387">
    <property type="entry name" value="HATPase_c"/>
    <property type="match status" value="1"/>
</dbReference>
<dbReference type="SUPFAM" id="SSF55874">
    <property type="entry name" value="ATPase domain of HSP90 chaperone/DNA topoisomerase II/histidine kinase"/>
    <property type="match status" value="1"/>
</dbReference>
<evidence type="ECO:0000313" key="10">
    <source>
        <dbReference type="Proteomes" id="UP001597073"/>
    </source>
</evidence>
<dbReference type="InterPro" id="IPR036890">
    <property type="entry name" value="HATPase_C_sf"/>
</dbReference>
<evidence type="ECO:0000256" key="2">
    <source>
        <dbReference type="ARBA" id="ARBA00012438"/>
    </source>
</evidence>
<dbReference type="PRINTS" id="PR00344">
    <property type="entry name" value="BCTRLSENSOR"/>
</dbReference>
<dbReference type="PROSITE" id="PS50113">
    <property type="entry name" value="PAC"/>
    <property type="match status" value="1"/>
</dbReference>
<feature type="domain" description="Histidine kinase" evidence="6">
    <location>
        <begin position="289"/>
        <end position="499"/>
    </location>
</feature>
<feature type="domain" description="PAC" evidence="8">
    <location>
        <begin position="219"/>
        <end position="271"/>
    </location>
</feature>
<dbReference type="InterPro" id="IPR003594">
    <property type="entry name" value="HATPase_dom"/>
</dbReference>
<evidence type="ECO:0000259" key="8">
    <source>
        <dbReference type="PROSITE" id="PS50113"/>
    </source>
</evidence>
<keyword evidence="9" id="KW-0067">ATP-binding</keyword>
<keyword evidence="10" id="KW-1185">Reference proteome</keyword>
<dbReference type="PANTHER" id="PTHR43304">
    <property type="entry name" value="PHYTOCHROME-LIKE PROTEIN CPH1"/>
    <property type="match status" value="1"/>
</dbReference>
<evidence type="ECO:0000259" key="6">
    <source>
        <dbReference type="PROSITE" id="PS50109"/>
    </source>
</evidence>
<dbReference type="InterPro" id="IPR035965">
    <property type="entry name" value="PAS-like_dom_sf"/>
</dbReference>
<evidence type="ECO:0000256" key="5">
    <source>
        <dbReference type="ARBA" id="ARBA00022777"/>
    </source>
</evidence>
<dbReference type="Pfam" id="PF02518">
    <property type="entry name" value="HATPase_c"/>
    <property type="match status" value="1"/>
</dbReference>
<dbReference type="Gene3D" id="3.30.565.10">
    <property type="entry name" value="Histidine kinase-like ATPase, C-terminal domain"/>
    <property type="match status" value="1"/>
</dbReference>
<accession>A0ABW2ZL29</accession>
<dbReference type="EMBL" id="JBHTIA010000013">
    <property type="protein sequence ID" value="MFD0766897.1"/>
    <property type="molecule type" value="Genomic_DNA"/>
</dbReference>
<organism evidence="9 10">
    <name type="scientific">Mucilaginibacter lutimaris</name>
    <dbReference type="NCBI Taxonomy" id="931629"/>
    <lineage>
        <taxon>Bacteria</taxon>
        <taxon>Pseudomonadati</taxon>
        <taxon>Bacteroidota</taxon>
        <taxon>Sphingobacteriia</taxon>
        <taxon>Sphingobacteriales</taxon>
        <taxon>Sphingobacteriaceae</taxon>
        <taxon>Mucilaginibacter</taxon>
    </lineage>
</organism>
<evidence type="ECO:0000259" key="7">
    <source>
        <dbReference type="PROSITE" id="PS50112"/>
    </source>
</evidence>
<dbReference type="InterPro" id="IPR052162">
    <property type="entry name" value="Sensor_kinase/Photoreceptor"/>
</dbReference>
<dbReference type="InterPro" id="IPR000014">
    <property type="entry name" value="PAS"/>
</dbReference>
<evidence type="ECO:0000313" key="9">
    <source>
        <dbReference type="EMBL" id="MFD0766897.1"/>
    </source>
</evidence>
<comment type="catalytic activity">
    <reaction evidence="1">
        <text>ATP + protein L-histidine = ADP + protein N-phospho-L-histidine.</text>
        <dbReference type="EC" id="2.7.13.3"/>
    </reaction>
</comment>
<evidence type="ECO:0000256" key="1">
    <source>
        <dbReference type="ARBA" id="ARBA00000085"/>
    </source>
</evidence>
<dbReference type="PROSITE" id="PS50109">
    <property type="entry name" value="HIS_KIN"/>
    <property type="match status" value="1"/>
</dbReference>
<proteinExistence type="predicted"/>
<dbReference type="GO" id="GO:0005524">
    <property type="term" value="F:ATP binding"/>
    <property type="evidence" value="ECO:0007669"/>
    <property type="project" value="UniProtKB-KW"/>
</dbReference>
<dbReference type="Proteomes" id="UP001597073">
    <property type="component" value="Unassembled WGS sequence"/>
</dbReference>
<dbReference type="InterPro" id="IPR000700">
    <property type="entry name" value="PAS-assoc_C"/>
</dbReference>
<gene>
    <name evidence="9" type="ORF">ACFQZI_18715</name>
</gene>
<dbReference type="InterPro" id="IPR005467">
    <property type="entry name" value="His_kinase_dom"/>
</dbReference>
<comment type="caution">
    <text evidence="9">The sequence shown here is derived from an EMBL/GenBank/DDBJ whole genome shotgun (WGS) entry which is preliminary data.</text>
</comment>
<sequence length="499" mass="56964">MSSPNNDVESPIFESYLFGNGNSNLAEILNIASAGIWQLKTDDKKSIWSLGFYKMLGYQPGEIQCSYNSFLEEVLYYEDHDKFLKSLNNVWTSSGDAIDVRLLTKKGYRWFQCDFQKDDTAGNIVGTFVNIHHFKISQLQLAIDNQLIKENSKLIKMGRWDFDVTTNKITLSKEALEILDIATDINDVDIEQFISFFDLQSRQKLRTALETCIKSCRPFDLDFKLITAGNNTIWSKIKAIATIDHYGKCISIKGVIQDIDVSKKNEHQLKSSLTNVNAENKRLQNFAYIVSHNLRSYVGNLEIMVNLHEEAENIEDKTEIFGHIKTVSGTLSTMIQHLNEIVKIDKEKTSEKTLIEFDLLFKNIFNALQANVQHAGAIVKADFTKCRSVQYLPAYLESIFHNLLSNSLKYRHPDRNPVIKIESKIENGHVYLVFEDNGVGIDMEKYGDKIFGMYQTFHENEDAQGIGLYITRNQIEALGGSIRVESVLNSGTRFIIRLT</sequence>
<dbReference type="Gene3D" id="3.30.450.20">
    <property type="entry name" value="PAS domain"/>
    <property type="match status" value="2"/>
</dbReference>
<evidence type="ECO:0000256" key="4">
    <source>
        <dbReference type="ARBA" id="ARBA00022679"/>
    </source>
</evidence>
<dbReference type="RefSeq" id="WP_377145228.1">
    <property type="nucleotide sequence ID" value="NZ_JBHTIA010000013.1"/>
</dbReference>
<dbReference type="PANTHER" id="PTHR43304:SF1">
    <property type="entry name" value="PAC DOMAIN-CONTAINING PROTEIN"/>
    <property type="match status" value="1"/>
</dbReference>
<protein>
    <recommendedName>
        <fullName evidence="2">histidine kinase</fullName>
        <ecNumber evidence="2">2.7.13.3</ecNumber>
    </recommendedName>
</protein>
<dbReference type="InterPro" id="IPR004358">
    <property type="entry name" value="Sig_transdc_His_kin-like_C"/>
</dbReference>
<evidence type="ECO:0000256" key="3">
    <source>
        <dbReference type="ARBA" id="ARBA00022553"/>
    </source>
</evidence>
<reference evidence="10" key="1">
    <citation type="journal article" date="2019" name="Int. J. Syst. Evol. Microbiol.">
        <title>The Global Catalogue of Microorganisms (GCM) 10K type strain sequencing project: providing services to taxonomists for standard genome sequencing and annotation.</title>
        <authorList>
            <consortium name="The Broad Institute Genomics Platform"/>
            <consortium name="The Broad Institute Genome Sequencing Center for Infectious Disease"/>
            <person name="Wu L."/>
            <person name="Ma J."/>
        </authorList>
    </citation>
    <scope>NUCLEOTIDE SEQUENCE [LARGE SCALE GENOMIC DNA]</scope>
    <source>
        <strain evidence="10">CCUG 60742</strain>
    </source>
</reference>
<keyword evidence="9" id="KW-0547">Nucleotide-binding</keyword>